<dbReference type="InterPro" id="IPR052022">
    <property type="entry name" value="26kDa_periplasmic_antigen"/>
</dbReference>
<reference evidence="2" key="1">
    <citation type="submission" date="2020-05" db="EMBL/GenBank/DDBJ databases">
        <title>Fertoebacter nigrum gen. nov., sp. nov., a new member of the family Rhodobacteraceae.</title>
        <authorList>
            <person name="Szuroczki S."/>
            <person name="Abbaszade G."/>
            <person name="Buni D."/>
            <person name="Schumann P."/>
            <person name="Toth E."/>
        </authorList>
    </citation>
    <scope>NUCLEOTIDE SEQUENCE</scope>
    <source>
        <strain evidence="2">RG-N-1a</strain>
    </source>
</reference>
<accession>A0A8X8KNH0</accession>
<dbReference type="GO" id="GO:0006974">
    <property type="term" value="P:DNA damage response"/>
    <property type="evidence" value="ECO:0007669"/>
    <property type="project" value="TreeGrafter"/>
</dbReference>
<keyword evidence="1" id="KW-0732">Signal</keyword>
<dbReference type="EMBL" id="WHUT02000003">
    <property type="protein sequence ID" value="NUB44025.1"/>
    <property type="molecule type" value="Genomic_DNA"/>
</dbReference>
<dbReference type="RefSeq" id="WP_152824759.1">
    <property type="nucleotide sequence ID" value="NZ_WHUT02000003.1"/>
</dbReference>
<dbReference type="PANTHER" id="PTHR34387">
    <property type="entry name" value="SLR1258 PROTEIN"/>
    <property type="match status" value="1"/>
</dbReference>
<dbReference type="InterPro" id="IPR007497">
    <property type="entry name" value="SIMPL/DUF541"/>
</dbReference>
<feature type="chain" id="PRO_5036447016" evidence="1">
    <location>
        <begin position="22"/>
        <end position="232"/>
    </location>
</feature>
<proteinExistence type="predicted"/>
<dbReference type="Gene3D" id="3.30.110.170">
    <property type="entry name" value="Protein of unknown function (DUF541), domain 1"/>
    <property type="match status" value="1"/>
</dbReference>
<evidence type="ECO:0000256" key="1">
    <source>
        <dbReference type="SAM" id="SignalP"/>
    </source>
</evidence>
<organism evidence="2 3">
    <name type="scientific">Fertoeibacter niger</name>
    <dbReference type="NCBI Taxonomy" id="2656921"/>
    <lineage>
        <taxon>Bacteria</taxon>
        <taxon>Pseudomonadati</taxon>
        <taxon>Pseudomonadota</taxon>
        <taxon>Alphaproteobacteria</taxon>
        <taxon>Rhodobacterales</taxon>
        <taxon>Paracoccaceae</taxon>
        <taxon>Fertoeibacter</taxon>
    </lineage>
</organism>
<dbReference type="Gene3D" id="3.30.70.2970">
    <property type="entry name" value="Protein of unknown function (DUF541), domain 2"/>
    <property type="match status" value="1"/>
</dbReference>
<dbReference type="AlphaFoldDB" id="A0A8X8KNH0"/>
<dbReference type="PANTHER" id="PTHR34387:SF1">
    <property type="entry name" value="PERIPLASMIC IMMUNOGENIC PROTEIN"/>
    <property type="match status" value="1"/>
</dbReference>
<keyword evidence="3" id="KW-1185">Reference proteome</keyword>
<evidence type="ECO:0000313" key="2">
    <source>
        <dbReference type="EMBL" id="NUB44025.1"/>
    </source>
</evidence>
<dbReference type="Pfam" id="PF04402">
    <property type="entry name" value="SIMPL"/>
    <property type="match status" value="1"/>
</dbReference>
<protein>
    <submittedName>
        <fullName evidence="2">SIMPL domain-containing protein</fullName>
    </submittedName>
</protein>
<comment type="caution">
    <text evidence="2">The sequence shown here is derived from an EMBL/GenBank/DDBJ whole genome shotgun (WGS) entry which is preliminary data.</text>
</comment>
<sequence>MRILTALALATAIALPFAAMAQEVQSPRITVTGEGRVDARPDMATITLGVMTEAATAAEAMAANSAELAKVLERLRAAGIADRDLQTTGLSLNANWQSTRDNAPPVITGYIAQNMLTVRVRALDTLGGVLDAAVQDGANTLNGVGFGLTDPDPAMDEARKRAVADAVAKATLLTGAAGVGLGPIIEITEGGGYAPPMPQFRMEAGMAADAVPVAEGEVTMTAQVTVIFALEQ</sequence>
<name>A0A8X8KNH0_9RHOB</name>
<dbReference type="Proteomes" id="UP000484076">
    <property type="component" value="Unassembled WGS sequence"/>
</dbReference>
<gene>
    <name evidence="2" type="ORF">GEU84_006510</name>
</gene>
<feature type="signal peptide" evidence="1">
    <location>
        <begin position="1"/>
        <end position="21"/>
    </location>
</feature>
<evidence type="ECO:0000313" key="3">
    <source>
        <dbReference type="Proteomes" id="UP000484076"/>
    </source>
</evidence>